<sequence>MSSHQQTTSNGTDEKSVTKKVLRKGEIWFDDTKDDLEEVHRVMDSISSNGSMDSERLTPRNKTKIGKYIAIDCEMVGVGPNGESSALARVTIVNYYGVVILDKYVRPIERVTDFRTEINGITPKLLATSHEFNQVQREVADIIKNRIVIGHALHHDLRALLLDHPRQMIRDTSLYKPFRKITKGKTPSLKRLAKEELGMTIQEGCHSSVEDAQACMMLYKKHRSQWEQLKYKKT</sequence>
<evidence type="ECO:0000313" key="2">
    <source>
        <dbReference type="Proteomes" id="UP000789525"/>
    </source>
</evidence>
<gene>
    <name evidence="1" type="ORF">ACOLOM_LOCUS2319</name>
</gene>
<dbReference type="Proteomes" id="UP000789525">
    <property type="component" value="Unassembled WGS sequence"/>
</dbReference>
<proteinExistence type="predicted"/>
<dbReference type="EMBL" id="CAJVPT010002955">
    <property type="protein sequence ID" value="CAG8489475.1"/>
    <property type="molecule type" value="Genomic_DNA"/>
</dbReference>
<name>A0ACA9KTL6_9GLOM</name>
<accession>A0ACA9KTL6</accession>
<keyword evidence="2" id="KW-1185">Reference proteome</keyword>
<reference evidence="1" key="1">
    <citation type="submission" date="2021-06" db="EMBL/GenBank/DDBJ databases">
        <authorList>
            <person name="Kallberg Y."/>
            <person name="Tangrot J."/>
            <person name="Rosling A."/>
        </authorList>
    </citation>
    <scope>NUCLEOTIDE SEQUENCE</scope>
    <source>
        <strain evidence="1">CL356</strain>
    </source>
</reference>
<organism evidence="1 2">
    <name type="scientific">Acaulospora colombiana</name>
    <dbReference type="NCBI Taxonomy" id="27376"/>
    <lineage>
        <taxon>Eukaryota</taxon>
        <taxon>Fungi</taxon>
        <taxon>Fungi incertae sedis</taxon>
        <taxon>Mucoromycota</taxon>
        <taxon>Glomeromycotina</taxon>
        <taxon>Glomeromycetes</taxon>
        <taxon>Diversisporales</taxon>
        <taxon>Acaulosporaceae</taxon>
        <taxon>Acaulospora</taxon>
    </lineage>
</organism>
<protein>
    <submittedName>
        <fullName evidence="1">16427_t:CDS:1</fullName>
    </submittedName>
</protein>
<comment type="caution">
    <text evidence="1">The sequence shown here is derived from an EMBL/GenBank/DDBJ whole genome shotgun (WGS) entry which is preliminary data.</text>
</comment>
<evidence type="ECO:0000313" key="1">
    <source>
        <dbReference type="EMBL" id="CAG8489475.1"/>
    </source>
</evidence>